<accession>A0A917U0T5</accession>
<comment type="caution">
    <text evidence="2">The sequence shown here is derived from an EMBL/GenBank/DDBJ whole genome shotgun (WGS) entry which is preliminary data.</text>
</comment>
<evidence type="ECO:0000256" key="1">
    <source>
        <dbReference type="SAM" id="MobiDB-lite"/>
    </source>
</evidence>
<dbReference type="EMBL" id="BMPI01000031">
    <property type="protein sequence ID" value="GGM49385.1"/>
    <property type="molecule type" value="Genomic_DNA"/>
</dbReference>
<keyword evidence="3" id="KW-1185">Reference proteome</keyword>
<reference evidence="2" key="1">
    <citation type="journal article" date="2014" name="Int. J. Syst. Evol. Microbiol.">
        <title>Complete genome sequence of Corynebacterium casei LMG S-19264T (=DSM 44701T), isolated from a smear-ripened cheese.</title>
        <authorList>
            <consortium name="US DOE Joint Genome Institute (JGI-PGF)"/>
            <person name="Walter F."/>
            <person name="Albersmeier A."/>
            <person name="Kalinowski J."/>
            <person name="Ruckert C."/>
        </authorList>
    </citation>
    <scope>NUCLEOTIDE SEQUENCE</scope>
    <source>
        <strain evidence="2">JCM 19831</strain>
    </source>
</reference>
<organism evidence="2 3">
    <name type="scientific">Dactylosporangium sucinum</name>
    <dbReference type="NCBI Taxonomy" id="1424081"/>
    <lineage>
        <taxon>Bacteria</taxon>
        <taxon>Bacillati</taxon>
        <taxon>Actinomycetota</taxon>
        <taxon>Actinomycetes</taxon>
        <taxon>Micromonosporales</taxon>
        <taxon>Micromonosporaceae</taxon>
        <taxon>Dactylosporangium</taxon>
    </lineage>
</organism>
<proteinExistence type="predicted"/>
<reference evidence="2" key="2">
    <citation type="submission" date="2020-09" db="EMBL/GenBank/DDBJ databases">
        <authorList>
            <person name="Sun Q."/>
            <person name="Ohkuma M."/>
        </authorList>
    </citation>
    <scope>NUCLEOTIDE SEQUENCE</scope>
    <source>
        <strain evidence="2">JCM 19831</strain>
    </source>
</reference>
<gene>
    <name evidence="2" type="ORF">GCM10007977_058780</name>
</gene>
<evidence type="ECO:0000313" key="3">
    <source>
        <dbReference type="Proteomes" id="UP000642070"/>
    </source>
</evidence>
<feature type="compositionally biased region" description="Basic and acidic residues" evidence="1">
    <location>
        <begin position="25"/>
        <end position="35"/>
    </location>
</feature>
<evidence type="ECO:0000313" key="2">
    <source>
        <dbReference type="EMBL" id="GGM49385.1"/>
    </source>
</evidence>
<protein>
    <submittedName>
        <fullName evidence="2">Uncharacterized protein</fullName>
    </submittedName>
</protein>
<feature type="region of interest" description="Disordered" evidence="1">
    <location>
        <begin position="1"/>
        <end position="98"/>
    </location>
</feature>
<name>A0A917U0T5_9ACTN</name>
<sequence>MEAAGCHGNQKSPSIMGAAPTPGKLRPERLPRPDTTHALVASPRSTAPGTRTAGDPASAARLGDGAALRPAAGLGDSGALPLRPGPETAAPCPSGTGRATVVRARAGFATGRAPRP</sequence>
<dbReference type="Proteomes" id="UP000642070">
    <property type="component" value="Unassembled WGS sequence"/>
</dbReference>
<dbReference type="AlphaFoldDB" id="A0A917U0T5"/>